<dbReference type="InterPro" id="IPR000073">
    <property type="entry name" value="AB_hydrolase_1"/>
</dbReference>
<dbReference type="InterPro" id="IPR029058">
    <property type="entry name" value="AB_hydrolase_fold"/>
</dbReference>
<reference evidence="2" key="2">
    <citation type="submission" date="2020-09" db="EMBL/GenBank/DDBJ databases">
        <authorList>
            <person name="Yu Y."/>
        </authorList>
    </citation>
    <scope>NUCLEOTIDE SEQUENCE</scope>
    <source>
        <strain evidence="2">KCTC 49039</strain>
    </source>
</reference>
<dbReference type="AlphaFoldDB" id="A0A927IY24"/>
<evidence type="ECO:0000313" key="2">
    <source>
        <dbReference type="EMBL" id="MBD8078426.1"/>
    </source>
</evidence>
<comment type="caution">
    <text evidence="2">The sequence shown here is derived from an EMBL/GenBank/DDBJ whole genome shotgun (WGS) entry which is preliminary data.</text>
</comment>
<gene>
    <name evidence="2" type="ORF">IF651_05055</name>
</gene>
<keyword evidence="3" id="KW-1185">Reference proteome</keyword>
<dbReference type="RefSeq" id="WP_191828013.1">
    <property type="nucleotide sequence ID" value="NZ_JACYHB010000003.1"/>
</dbReference>
<dbReference type="Gene3D" id="3.40.50.1820">
    <property type="entry name" value="alpha/beta hydrolase"/>
    <property type="match status" value="1"/>
</dbReference>
<dbReference type="PRINTS" id="PR00111">
    <property type="entry name" value="ABHYDROLASE"/>
</dbReference>
<evidence type="ECO:0000259" key="1">
    <source>
        <dbReference type="Pfam" id="PF00561"/>
    </source>
</evidence>
<organism evidence="2 3">
    <name type="scientific">Cellulosimicrobium arenosum</name>
    <dbReference type="NCBI Taxonomy" id="2708133"/>
    <lineage>
        <taxon>Bacteria</taxon>
        <taxon>Bacillati</taxon>
        <taxon>Actinomycetota</taxon>
        <taxon>Actinomycetes</taxon>
        <taxon>Micrococcales</taxon>
        <taxon>Promicromonosporaceae</taxon>
        <taxon>Cellulosimicrobium</taxon>
    </lineage>
</organism>
<feature type="domain" description="AB hydrolase-1" evidence="1">
    <location>
        <begin position="35"/>
        <end position="274"/>
    </location>
</feature>
<evidence type="ECO:0000313" key="3">
    <source>
        <dbReference type="Proteomes" id="UP000610846"/>
    </source>
</evidence>
<dbReference type="PANTHER" id="PTHR43433:SF5">
    <property type="entry name" value="AB HYDROLASE-1 DOMAIN-CONTAINING PROTEIN"/>
    <property type="match status" value="1"/>
</dbReference>
<protein>
    <submittedName>
        <fullName evidence="2">Alpha/beta hydrolase</fullName>
    </submittedName>
</protein>
<dbReference type="SUPFAM" id="SSF53474">
    <property type="entry name" value="alpha/beta-Hydrolases"/>
    <property type="match status" value="1"/>
</dbReference>
<accession>A0A927IY24</accession>
<dbReference type="InterPro" id="IPR050471">
    <property type="entry name" value="AB_hydrolase"/>
</dbReference>
<reference evidence="2" key="1">
    <citation type="journal article" date="2018" name="Curr. Microbiol.">
        <title>Cellulosimicrobium arenosum sp. nov., Isolated from Marine Sediment Sand.</title>
        <authorList>
            <person name="Oh M."/>
            <person name="Kim J.H."/>
            <person name="Yoon J.H."/>
            <person name="Schumann P."/>
            <person name="Kim W."/>
        </authorList>
    </citation>
    <scope>NUCLEOTIDE SEQUENCE</scope>
    <source>
        <strain evidence="2">KCTC 49039</strain>
    </source>
</reference>
<sequence length="293" mass="30504">MTDVTERDVTTADGRVLHAYDRPPQGRSPGTEAVTVVWHHGTPNIGLPPAPLFDVADRLGIRWVAYDRPGYGGSTPHPDRSVGSAADDVAAVLDALAVDQVAVMGHSGGGPHALACAALLGERVTGAIVGGCLAPYVTATAEGFDWFAGMAPSGVTSLRAAVAGRAEKEALAASDWQDDMEFTPGDLDALHGEWSWFDAVVGPAVAAGPAPATDDDLAYVRPWGFAVPDVGVPTLVLHGGRDTVVPATHGRWVAAHVPGAELWLDPQGGHISVLREAPRALDRLVELLDRHAA</sequence>
<name>A0A927IY24_9MICO</name>
<keyword evidence="2" id="KW-0378">Hydrolase</keyword>
<proteinExistence type="predicted"/>
<dbReference type="GO" id="GO:0016787">
    <property type="term" value="F:hydrolase activity"/>
    <property type="evidence" value="ECO:0007669"/>
    <property type="project" value="UniProtKB-KW"/>
</dbReference>
<dbReference type="PANTHER" id="PTHR43433">
    <property type="entry name" value="HYDROLASE, ALPHA/BETA FOLD FAMILY PROTEIN"/>
    <property type="match status" value="1"/>
</dbReference>
<dbReference type="EMBL" id="JACYHB010000003">
    <property type="protein sequence ID" value="MBD8078426.1"/>
    <property type="molecule type" value="Genomic_DNA"/>
</dbReference>
<dbReference type="Proteomes" id="UP000610846">
    <property type="component" value="Unassembled WGS sequence"/>
</dbReference>
<dbReference type="Pfam" id="PF00561">
    <property type="entry name" value="Abhydrolase_1"/>
    <property type="match status" value="1"/>
</dbReference>